<comment type="caution">
    <text evidence="2">The sequence shown here is derived from an EMBL/GenBank/DDBJ whole genome shotgun (WGS) entry which is preliminary data.</text>
</comment>
<accession>A0AA40AU89</accession>
<protein>
    <submittedName>
        <fullName evidence="2">Uncharacterized protein</fullName>
    </submittedName>
</protein>
<feature type="region of interest" description="Disordered" evidence="1">
    <location>
        <begin position="40"/>
        <end position="80"/>
    </location>
</feature>
<name>A0AA40AU89_9PEZI</name>
<proteinExistence type="predicted"/>
<keyword evidence="3" id="KW-1185">Reference proteome</keyword>
<evidence type="ECO:0000256" key="1">
    <source>
        <dbReference type="SAM" id="MobiDB-lite"/>
    </source>
</evidence>
<organism evidence="2 3">
    <name type="scientific">Lasiosphaeria miniovina</name>
    <dbReference type="NCBI Taxonomy" id="1954250"/>
    <lineage>
        <taxon>Eukaryota</taxon>
        <taxon>Fungi</taxon>
        <taxon>Dikarya</taxon>
        <taxon>Ascomycota</taxon>
        <taxon>Pezizomycotina</taxon>
        <taxon>Sordariomycetes</taxon>
        <taxon>Sordariomycetidae</taxon>
        <taxon>Sordariales</taxon>
        <taxon>Lasiosphaeriaceae</taxon>
        <taxon>Lasiosphaeria</taxon>
    </lineage>
</organism>
<dbReference type="AlphaFoldDB" id="A0AA40AU89"/>
<dbReference type="Proteomes" id="UP001172101">
    <property type="component" value="Unassembled WGS sequence"/>
</dbReference>
<evidence type="ECO:0000313" key="3">
    <source>
        <dbReference type="Proteomes" id="UP001172101"/>
    </source>
</evidence>
<sequence length="142" mass="15775">MGLTVAPPPPHLSDDVIPKFNLVHDTKETVQSAKFFAKETVNGAWAPEPQPKNAETKLDEGENPEVPHSDPDDSRGGEVEKRWKRVRTIWGDERNLSEEAVRRWADRLGFAPGVLTCKRPAALLKRFEMMVPALPVVAVGIS</sequence>
<dbReference type="EMBL" id="JAUIRO010000003">
    <property type="protein sequence ID" value="KAK0722052.1"/>
    <property type="molecule type" value="Genomic_DNA"/>
</dbReference>
<reference evidence="2" key="1">
    <citation type="submission" date="2023-06" db="EMBL/GenBank/DDBJ databases">
        <title>Genome-scale phylogeny and comparative genomics of the fungal order Sordariales.</title>
        <authorList>
            <consortium name="Lawrence Berkeley National Laboratory"/>
            <person name="Hensen N."/>
            <person name="Bonometti L."/>
            <person name="Westerberg I."/>
            <person name="Brannstrom I.O."/>
            <person name="Guillou S."/>
            <person name="Cros-Aarteil S."/>
            <person name="Calhoun S."/>
            <person name="Haridas S."/>
            <person name="Kuo A."/>
            <person name="Mondo S."/>
            <person name="Pangilinan J."/>
            <person name="Riley R."/>
            <person name="LaButti K."/>
            <person name="Andreopoulos B."/>
            <person name="Lipzen A."/>
            <person name="Chen C."/>
            <person name="Yanf M."/>
            <person name="Daum C."/>
            <person name="Ng V."/>
            <person name="Clum A."/>
            <person name="Steindorff A."/>
            <person name="Ohm R."/>
            <person name="Martin F."/>
            <person name="Silar P."/>
            <person name="Natvig D."/>
            <person name="Lalanne C."/>
            <person name="Gautier V."/>
            <person name="Ament-velasquez S.L."/>
            <person name="Kruys A."/>
            <person name="Hutchinson M.I."/>
            <person name="Powell A.J."/>
            <person name="Barry K."/>
            <person name="Miller A.N."/>
            <person name="Grigoriev I.V."/>
            <person name="Debuchy R."/>
            <person name="Gladieux P."/>
            <person name="Thoren M.H."/>
            <person name="Johannesson H."/>
        </authorList>
    </citation>
    <scope>NUCLEOTIDE SEQUENCE</scope>
    <source>
        <strain evidence="2">SMH2392-1A</strain>
    </source>
</reference>
<evidence type="ECO:0000313" key="2">
    <source>
        <dbReference type="EMBL" id="KAK0722052.1"/>
    </source>
</evidence>
<gene>
    <name evidence="2" type="ORF">B0T26DRAFT_701161</name>
</gene>
<dbReference type="GeneID" id="85324850"/>
<dbReference type="RefSeq" id="XP_060297976.1">
    <property type="nucleotide sequence ID" value="XM_060441580.1"/>
</dbReference>
<feature type="compositionally biased region" description="Basic and acidic residues" evidence="1">
    <location>
        <begin position="54"/>
        <end position="80"/>
    </location>
</feature>